<proteinExistence type="predicted"/>
<dbReference type="EMBL" id="LATX01000343">
    <property type="protein sequence ID" value="KTB46451.1"/>
    <property type="molecule type" value="Genomic_DNA"/>
</dbReference>
<dbReference type="Proteomes" id="UP000054988">
    <property type="component" value="Unassembled WGS sequence"/>
</dbReference>
<evidence type="ECO:0000313" key="3">
    <source>
        <dbReference type="Proteomes" id="UP000054988"/>
    </source>
</evidence>
<dbReference type="AlphaFoldDB" id="A0A0W0GE40"/>
<evidence type="ECO:0000313" key="2">
    <source>
        <dbReference type="EMBL" id="KTB46776.1"/>
    </source>
</evidence>
<reference evidence="2 3" key="1">
    <citation type="submission" date="2015-12" db="EMBL/GenBank/DDBJ databases">
        <title>Draft genome sequence of Moniliophthora roreri, the causal agent of frosty pod rot of cacao.</title>
        <authorList>
            <person name="Aime M.C."/>
            <person name="Diaz-Valderrama J.R."/>
            <person name="Kijpornyongpan T."/>
            <person name="Phillips-Mora W."/>
        </authorList>
    </citation>
    <scope>NUCLEOTIDE SEQUENCE [LARGE SCALE GENOMIC DNA]</scope>
    <source>
        <strain evidence="2 3">MCA 2952</strain>
    </source>
</reference>
<accession>A0A0W0GE40</accession>
<organism evidence="2 3">
    <name type="scientific">Moniliophthora roreri</name>
    <name type="common">Frosty pod rot fungus</name>
    <name type="synonym">Monilia roreri</name>
    <dbReference type="NCBI Taxonomy" id="221103"/>
    <lineage>
        <taxon>Eukaryota</taxon>
        <taxon>Fungi</taxon>
        <taxon>Dikarya</taxon>
        <taxon>Basidiomycota</taxon>
        <taxon>Agaricomycotina</taxon>
        <taxon>Agaricomycetes</taxon>
        <taxon>Agaricomycetidae</taxon>
        <taxon>Agaricales</taxon>
        <taxon>Marasmiineae</taxon>
        <taxon>Marasmiaceae</taxon>
        <taxon>Moniliophthora</taxon>
    </lineage>
</organism>
<protein>
    <submittedName>
        <fullName evidence="2">Uncharacterized protein</fullName>
    </submittedName>
</protein>
<evidence type="ECO:0000313" key="1">
    <source>
        <dbReference type="EMBL" id="KTB46451.1"/>
    </source>
</evidence>
<sequence>MEPPYGTMNALFRYHLSSPTATLTACDETGVSFDIPHDWGYVHDPFMPGPYKLTGTTNALDMHETLGKIELEKDIQHCMIIGYCTVF</sequence>
<comment type="caution">
    <text evidence="2">The sequence shown here is derived from an EMBL/GenBank/DDBJ whole genome shotgun (WGS) entry which is preliminary data.</text>
</comment>
<name>A0A0W0GE40_MONRR</name>
<dbReference type="EMBL" id="LATX01000257">
    <property type="protein sequence ID" value="KTB46776.1"/>
    <property type="molecule type" value="Genomic_DNA"/>
</dbReference>
<gene>
    <name evidence="2" type="ORF">WG66_647</name>
    <name evidence="1" type="ORF">WG66_972</name>
</gene>